<accession>A0A1J8PTM7</accession>
<keyword evidence="4" id="KW-1185">Reference proteome</keyword>
<dbReference type="OrthoDB" id="3350812at2759"/>
<dbReference type="Pfam" id="PF20151">
    <property type="entry name" value="DUF6533"/>
    <property type="match status" value="1"/>
</dbReference>
<keyword evidence="1" id="KW-0472">Membrane</keyword>
<feature type="domain" description="DUF6533" evidence="2">
    <location>
        <begin position="12"/>
        <end position="58"/>
    </location>
</feature>
<organism evidence="3 4">
    <name type="scientific">Rhizopogon vesiculosus</name>
    <dbReference type="NCBI Taxonomy" id="180088"/>
    <lineage>
        <taxon>Eukaryota</taxon>
        <taxon>Fungi</taxon>
        <taxon>Dikarya</taxon>
        <taxon>Basidiomycota</taxon>
        <taxon>Agaricomycotina</taxon>
        <taxon>Agaricomycetes</taxon>
        <taxon>Agaricomycetidae</taxon>
        <taxon>Boletales</taxon>
        <taxon>Suillineae</taxon>
        <taxon>Rhizopogonaceae</taxon>
        <taxon>Rhizopogon</taxon>
    </lineage>
</organism>
<gene>
    <name evidence="3" type="ORF">AZE42_09269</name>
</gene>
<evidence type="ECO:0000259" key="2">
    <source>
        <dbReference type="Pfam" id="PF20151"/>
    </source>
</evidence>
<reference evidence="3 4" key="1">
    <citation type="submission" date="2016-03" db="EMBL/GenBank/DDBJ databases">
        <title>Comparative genomics of the ectomycorrhizal sister species Rhizopogon vinicolor and Rhizopogon vesiculosus (Basidiomycota: Boletales) reveals a divergence of the mating type B locus.</title>
        <authorList>
            <person name="Mujic A.B."/>
            <person name="Kuo A."/>
            <person name="Tritt A."/>
            <person name="Lipzen A."/>
            <person name="Chen C."/>
            <person name="Johnson J."/>
            <person name="Sharma A."/>
            <person name="Barry K."/>
            <person name="Grigoriev I.V."/>
            <person name="Spatafora J.W."/>
        </authorList>
    </citation>
    <scope>NUCLEOTIDE SEQUENCE [LARGE SCALE GENOMIC DNA]</scope>
    <source>
        <strain evidence="3 4">AM-OR11-056</strain>
    </source>
</reference>
<sequence length="293" mass="32140">MVLLHTLPIVKYFRVAPAAVWALDYCLTFEHEVRLFTSIGPSWSIATVLFVIARYSPVAWIVSEIYVTLAPQLTVGTCLATYRVAGNTLILILVATEGLLLIRTLALWYENWKIKRFLFAIYLLSVVLMVTCSILSEFPLKSVCLLKSTPRSVEDATKVERLIMGQFVSSALFELAAIVVTLYHTVRLRSTGIRTASKLVSTLWKGSLLYALSLLAISVANIVTLSSPISGGQNGMLDVFQGVLHGVLASRILFDLQSQAADDIQLTSHVSPSCLRFASQTIPSSSNIELSNA</sequence>
<evidence type="ECO:0000256" key="1">
    <source>
        <dbReference type="SAM" id="Phobius"/>
    </source>
</evidence>
<dbReference type="InterPro" id="IPR045340">
    <property type="entry name" value="DUF6533"/>
</dbReference>
<evidence type="ECO:0000313" key="4">
    <source>
        <dbReference type="Proteomes" id="UP000183567"/>
    </source>
</evidence>
<dbReference type="Proteomes" id="UP000183567">
    <property type="component" value="Unassembled WGS sequence"/>
</dbReference>
<feature type="transmembrane region" description="Helical" evidence="1">
    <location>
        <begin position="207"/>
        <end position="229"/>
    </location>
</feature>
<name>A0A1J8PTM7_9AGAM</name>
<proteinExistence type="predicted"/>
<evidence type="ECO:0000313" key="3">
    <source>
        <dbReference type="EMBL" id="OJA12566.1"/>
    </source>
</evidence>
<dbReference type="EMBL" id="LVVM01004587">
    <property type="protein sequence ID" value="OJA12566.1"/>
    <property type="molecule type" value="Genomic_DNA"/>
</dbReference>
<protein>
    <recommendedName>
        <fullName evidence="2">DUF6533 domain-containing protein</fullName>
    </recommendedName>
</protein>
<comment type="caution">
    <text evidence="3">The sequence shown here is derived from an EMBL/GenBank/DDBJ whole genome shotgun (WGS) entry which is preliminary data.</text>
</comment>
<feature type="transmembrane region" description="Helical" evidence="1">
    <location>
        <begin position="167"/>
        <end position="186"/>
    </location>
</feature>
<feature type="transmembrane region" description="Helical" evidence="1">
    <location>
        <begin position="116"/>
        <end position="136"/>
    </location>
</feature>
<dbReference type="AlphaFoldDB" id="A0A1J8PTM7"/>
<keyword evidence="1" id="KW-1133">Transmembrane helix</keyword>
<keyword evidence="1" id="KW-0812">Transmembrane</keyword>
<feature type="transmembrane region" description="Helical" evidence="1">
    <location>
        <begin position="88"/>
        <end position="109"/>
    </location>
</feature>